<dbReference type="Pfam" id="PF24243">
    <property type="entry name" value="Phage_tail_C"/>
    <property type="match status" value="1"/>
</dbReference>
<feature type="domain" description="Minor tail protein gp31 C-terminal" evidence="1">
    <location>
        <begin position="38"/>
        <end position="62"/>
    </location>
</feature>
<dbReference type="GeneID" id="29125982"/>
<gene>
    <name evidence="2" type="primary">25</name>
    <name evidence="2" type="ORF">SEA_SHIPWRECK_25</name>
</gene>
<accession>A0A143FQU3</accession>
<dbReference type="KEGG" id="vg:29125982"/>
<reference evidence="2 3" key="1">
    <citation type="submission" date="2016-03" db="EMBL/GenBank/DDBJ databases">
        <authorList>
            <person name="Caplin A.S."/>
            <person name="Drennen C.R."/>
            <person name="Freehling G.E."/>
            <person name="Galaini A.J."/>
            <person name="Glynn R.A."/>
            <person name="Goodwin B.G."/>
            <person name="Jones M.D."/>
            <person name="Kaufman L."/>
            <person name="Kiladjian T."/>
            <person name="Lobo K.E."/>
            <person name="Luu T.H."/>
            <person name="Martin C.L."/>
            <person name="Pizzorno M.C."/>
            <person name="Quindlen K.J."/>
            <person name="Stowe E.L."/>
            <person name="Tolbert A.E."/>
            <person name="Vassallo B.G."/>
            <person name="Wimmer K.R."/>
            <person name="Buck G.A."/>
            <person name="Campbell R."/>
            <person name="Carvalho M.R."/>
            <person name="Duckworth R.A."/>
            <person name="Dunn T."/>
            <person name="Halpern C."/>
            <person name="Johnson A."/>
            <person name="Kiflezghi M.G."/>
            <person name="Lee V."/>
            <person name="Loviza R.A."/>
            <person name="Serrano M.G."/>
            <person name="Shah Z.V."/>
            <person name="Sharma K."/>
            <person name="Voegtly L.J."/>
            <person name="Walstead R."/>
            <person name="Wang Y.P."/>
            <person name="Bowman C.A."/>
            <person name="Russell D.A."/>
            <person name="Pope W.H."/>
            <person name="Jacobs-Sera D."/>
            <person name="Hendrix R.W."/>
            <person name="Hatfull G.F."/>
        </authorList>
    </citation>
    <scope>NUCLEOTIDE SEQUENCE [LARGE SCALE GENOMIC DNA]</scope>
</reference>
<name>A0A143FQU3_9CAUD</name>
<evidence type="ECO:0000259" key="1">
    <source>
        <dbReference type="Pfam" id="PF24243"/>
    </source>
</evidence>
<dbReference type="InterPro" id="IPR056923">
    <property type="entry name" value="Minor_tail_gp31_C"/>
</dbReference>
<proteinExistence type="predicted"/>
<dbReference type="Proteomes" id="UP000202443">
    <property type="component" value="Segment"/>
</dbReference>
<dbReference type="RefSeq" id="YP_009303783.1">
    <property type="nucleotide sequence ID" value="NC_031261.1"/>
</dbReference>
<protein>
    <recommendedName>
        <fullName evidence="1">Minor tail protein gp31 C-terminal domain-containing protein</fullName>
    </recommendedName>
</protein>
<sequence>MALPTNWVDDIGMEVDADYLNDVGELVNDLEDALDGNSIRVMSQAAFDALPSKDPNTIYVVT</sequence>
<evidence type="ECO:0000313" key="3">
    <source>
        <dbReference type="Proteomes" id="UP000202443"/>
    </source>
</evidence>
<keyword evidence="3" id="KW-1185">Reference proteome</keyword>
<organism evidence="2 3">
    <name type="scientific">Mycobacterium phage Shipwreck</name>
    <dbReference type="NCBI Taxonomy" id="1821727"/>
    <lineage>
        <taxon>Viruses</taxon>
        <taxon>Duplodnaviria</taxon>
        <taxon>Heunggongvirae</taxon>
        <taxon>Uroviricota</taxon>
        <taxon>Caudoviricetes</taxon>
        <taxon>Pclasvirinae</taxon>
        <taxon>Fishburnevirus</taxon>
        <taxon>Fishburnevirus shipwreck</taxon>
    </lineage>
</organism>
<evidence type="ECO:0000313" key="2">
    <source>
        <dbReference type="EMBL" id="AMW63844.1"/>
    </source>
</evidence>
<dbReference type="EMBL" id="KU985090">
    <property type="protein sequence ID" value="AMW63844.1"/>
    <property type="molecule type" value="Genomic_DNA"/>
</dbReference>
<dbReference type="OrthoDB" id="25821at10239"/>